<evidence type="ECO:0000256" key="1">
    <source>
        <dbReference type="ARBA" id="ARBA00004571"/>
    </source>
</evidence>
<dbReference type="PANTHER" id="PTHR32552">
    <property type="entry name" value="FERRICHROME IRON RECEPTOR-RELATED"/>
    <property type="match status" value="1"/>
</dbReference>
<evidence type="ECO:0000259" key="13">
    <source>
        <dbReference type="Pfam" id="PF00593"/>
    </source>
</evidence>
<keyword evidence="4" id="KW-0410">Iron transport</keyword>
<dbReference type="InterPro" id="IPR037066">
    <property type="entry name" value="Plug_dom_sf"/>
</dbReference>
<keyword evidence="2 11" id="KW-0813">Transport</keyword>
<evidence type="ECO:0000256" key="3">
    <source>
        <dbReference type="ARBA" id="ARBA00022452"/>
    </source>
</evidence>
<proteinExistence type="inferred from homology"/>
<comment type="similarity">
    <text evidence="11 12">Belongs to the TonB-dependent receptor family.</text>
</comment>
<dbReference type="SUPFAM" id="SSF56935">
    <property type="entry name" value="Porins"/>
    <property type="match status" value="1"/>
</dbReference>
<evidence type="ECO:0000256" key="7">
    <source>
        <dbReference type="ARBA" id="ARBA00023065"/>
    </source>
</evidence>
<evidence type="ECO:0000259" key="14">
    <source>
        <dbReference type="Pfam" id="PF07715"/>
    </source>
</evidence>
<keyword evidence="10 11" id="KW-0998">Cell outer membrane</keyword>
<dbReference type="InterPro" id="IPR036942">
    <property type="entry name" value="Beta-barrel_TonB_sf"/>
</dbReference>
<evidence type="ECO:0000256" key="8">
    <source>
        <dbReference type="ARBA" id="ARBA00023077"/>
    </source>
</evidence>
<feature type="domain" description="TonB-dependent receptor plug" evidence="14">
    <location>
        <begin position="136"/>
        <end position="237"/>
    </location>
</feature>
<dbReference type="Pfam" id="PF07715">
    <property type="entry name" value="Plug"/>
    <property type="match status" value="1"/>
</dbReference>
<dbReference type="Gene3D" id="2.170.130.10">
    <property type="entry name" value="TonB-dependent receptor, plug domain"/>
    <property type="match status" value="1"/>
</dbReference>
<dbReference type="AlphaFoldDB" id="A0A7Y6B5V5"/>
<dbReference type="InterPro" id="IPR000531">
    <property type="entry name" value="Beta-barrel_TonB"/>
</dbReference>
<protein>
    <submittedName>
        <fullName evidence="15">TonB-dependent receptor</fullName>
    </submittedName>
</protein>
<dbReference type="Proteomes" id="UP000536441">
    <property type="component" value="Unassembled WGS sequence"/>
</dbReference>
<comment type="caution">
    <text evidence="15">The sequence shown here is derived from an EMBL/GenBank/DDBJ whole genome shotgun (WGS) entry which is preliminary data.</text>
</comment>
<dbReference type="InterPro" id="IPR039426">
    <property type="entry name" value="TonB-dep_rcpt-like"/>
</dbReference>
<accession>A0A7Y6B5V5</accession>
<dbReference type="RefSeq" id="WP_175312393.1">
    <property type="nucleotide sequence ID" value="NZ_CBCRYR010000012.1"/>
</dbReference>
<dbReference type="CDD" id="cd01347">
    <property type="entry name" value="ligand_gated_channel"/>
    <property type="match status" value="1"/>
</dbReference>
<evidence type="ECO:0000313" key="16">
    <source>
        <dbReference type="Proteomes" id="UP000536441"/>
    </source>
</evidence>
<evidence type="ECO:0000256" key="4">
    <source>
        <dbReference type="ARBA" id="ARBA00022496"/>
    </source>
</evidence>
<dbReference type="GO" id="GO:0006826">
    <property type="term" value="P:iron ion transport"/>
    <property type="evidence" value="ECO:0007669"/>
    <property type="project" value="UniProtKB-KW"/>
</dbReference>
<evidence type="ECO:0000256" key="9">
    <source>
        <dbReference type="ARBA" id="ARBA00023136"/>
    </source>
</evidence>
<evidence type="ECO:0000256" key="10">
    <source>
        <dbReference type="ARBA" id="ARBA00023237"/>
    </source>
</evidence>
<keyword evidence="7" id="KW-0406">Ion transport</keyword>
<keyword evidence="15" id="KW-0675">Receptor</keyword>
<organism evidence="15 16">
    <name type="scientific">Sphingomonas zeae</name>
    <dbReference type="NCBI Taxonomy" id="1646122"/>
    <lineage>
        <taxon>Bacteria</taxon>
        <taxon>Pseudomonadati</taxon>
        <taxon>Pseudomonadota</taxon>
        <taxon>Alphaproteobacteria</taxon>
        <taxon>Sphingomonadales</taxon>
        <taxon>Sphingomonadaceae</taxon>
        <taxon>Sphingomonas</taxon>
    </lineage>
</organism>
<keyword evidence="3 11" id="KW-1134">Transmembrane beta strand</keyword>
<evidence type="ECO:0000256" key="5">
    <source>
        <dbReference type="ARBA" id="ARBA00022692"/>
    </source>
</evidence>
<dbReference type="Pfam" id="PF00593">
    <property type="entry name" value="TonB_dep_Rec_b-barrel"/>
    <property type="match status" value="1"/>
</dbReference>
<keyword evidence="5 11" id="KW-0812">Transmembrane</keyword>
<reference evidence="15 16" key="1">
    <citation type="submission" date="2020-05" db="EMBL/GenBank/DDBJ databases">
        <title>Genome Sequencing of Type Strains.</title>
        <authorList>
            <person name="Lemaire J.F."/>
            <person name="Inderbitzin P."/>
            <person name="Gregorio O.A."/>
            <person name="Collins S.B."/>
            <person name="Wespe N."/>
            <person name="Knight-Connoni V."/>
        </authorList>
    </citation>
    <scope>NUCLEOTIDE SEQUENCE [LARGE SCALE GENOMIC DNA]</scope>
    <source>
        <strain evidence="15 16">DSM 100049</strain>
    </source>
</reference>
<evidence type="ECO:0000256" key="2">
    <source>
        <dbReference type="ARBA" id="ARBA00022448"/>
    </source>
</evidence>
<name>A0A7Y6B5V5_9SPHN</name>
<evidence type="ECO:0000256" key="12">
    <source>
        <dbReference type="RuleBase" id="RU003357"/>
    </source>
</evidence>
<gene>
    <name evidence="15" type="ORF">HP438_12520</name>
</gene>
<keyword evidence="16" id="KW-1185">Reference proteome</keyword>
<feature type="domain" description="TonB-dependent receptor-like beta-barrel" evidence="13">
    <location>
        <begin position="346"/>
        <end position="745"/>
    </location>
</feature>
<evidence type="ECO:0000256" key="11">
    <source>
        <dbReference type="PROSITE-ProRule" id="PRU01360"/>
    </source>
</evidence>
<evidence type="ECO:0000313" key="15">
    <source>
        <dbReference type="EMBL" id="NUU47793.1"/>
    </source>
</evidence>
<evidence type="ECO:0000256" key="6">
    <source>
        <dbReference type="ARBA" id="ARBA00023004"/>
    </source>
</evidence>
<dbReference type="PANTHER" id="PTHR32552:SF81">
    <property type="entry name" value="TONB-DEPENDENT OUTER MEMBRANE RECEPTOR"/>
    <property type="match status" value="1"/>
</dbReference>
<keyword evidence="8 12" id="KW-0798">TonB box</keyword>
<dbReference type="InterPro" id="IPR012910">
    <property type="entry name" value="Plug_dom"/>
</dbReference>
<comment type="subcellular location">
    <subcellularLocation>
        <location evidence="1 11">Cell outer membrane</location>
        <topology evidence="1 11">Multi-pass membrane protein</topology>
    </subcellularLocation>
</comment>
<dbReference type="PROSITE" id="PS52016">
    <property type="entry name" value="TONB_DEPENDENT_REC_3"/>
    <property type="match status" value="1"/>
</dbReference>
<sequence length="777" mass="83816">MIRRRADLGIRVAAVALVPMLAWAVPQAALAQGQRISLPAMPLEDALAQIRQQTGATIDADPDAIRGLTAAPVREARDVLSVVRQATRGMRLAVTREASGHILVINDIVVVARRDEAETSVMVRSTTTSTRTGESLRDQPRNVQVLSAKLLAEQQAQSLPDALRNAGGVTVNAATVQGGVGYTVRGLSTGGAVNGLPTPSTSTFAAGSTQPIANVERLEVLKGPDAILLGGDSLGGTVNIVTKKPSADERLYVSSEIGSFGAVRGTVDANRSISADDSVTARIIATAATADRNFGGYRGNEDYLFAPSIRYKKNGTDIIASITVGNQIFGMVPYTLYDTTKKAPVPIADGVPLIGDRNQFSQTTSTIYDLQARQELGSWLTVVGHWQHQDATFFLSQYSPFVQLAPGLLLVDSSGVNQRSANNAVDGYVRVALKTGPVEHKLIMGGMSTNFDTTADGANDGTMQPYDYVTKQPPLPPLATNFSFSNKVVGKQTAYYAQYLAKYWKIALMASVRHTASDSTTTIRDYRTNRNRINRYTSNGATTPSFGAVVEVTDALSVYGSLAYGFIPSFQLDRALHLLPDTRTRNAETGIKLDLFDKRVLVNASWFRLSQSNYKVPDPTNRNYFINLPAQLAQGVDVSVQGEPLKGLTISGAFTRTDYSLLTQGNRNLGSTVVLQPRDQYSAYASYRHSIADDITAGLGAGVYGRSSAAIDMAGKYWIGPAVQTDLNGFLTIGKLDLNLGVRNLFDRSNYQPTIATTYVPLGEARTWRLTVGYRFR</sequence>
<keyword evidence="9 11" id="KW-0472">Membrane</keyword>
<dbReference type="GO" id="GO:0009279">
    <property type="term" value="C:cell outer membrane"/>
    <property type="evidence" value="ECO:0007669"/>
    <property type="project" value="UniProtKB-SubCell"/>
</dbReference>
<dbReference type="Gene3D" id="3.55.50.30">
    <property type="match status" value="1"/>
</dbReference>
<dbReference type="Gene3D" id="2.40.170.20">
    <property type="entry name" value="TonB-dependent receptor, beta-barrel domain"/>
    <property type="match status" value="1"/>
</dbReference>
<dbReference type="EMBL" id="JABMCH010000065">
    <property type="protein sequence ID" value="NUU47793.1"/>
    <property type="molecule type" value="Genomic_DNA"/>
</dbReference>
<keyword evidence="6" id="KW-0408">Iron</keyword>